<dbReference type="GO" id="GO:0008270">
    <property type="term" value="F:zinc ion binding"/>
    <property type="evidence" value="ECO:0007669"/>
    <property type="project" value="InterPro"/>
</dbReference>
<name>A0AAX4KSE5_9TREE</name>
<dbReference type="GO" id="GO:0016616">
    <property type="term" value="F:oxidoreductase activity, acting on the CH-OH group of donors, NAD or NADP as acceptor"/>
    <property type="evidence" value="ECO:0007669"/>
    <property type="project" value="InterPro"/>
</dbReference>
<keyword evidence="3 5" id="KW-0862">Zinc</keyword>
<protein>
    <recommendedName>
        <fullName evidence="7">Enoyl reductase (ER) domain-containing protein</fullName>
    </recommendedName>
</protein>
<reference evidence="8 9" key="1">
    <citation type="submission" date="2024-01" db="EMBL/GenBank/DDBJ databases">
        <title>Comparative genomics of Cryptococcus and Kwoniella reveals pathogenesis evolution and contrasting modes of karyotype evolution via chromosome fusion or intercentromeric recombination.</title>
        <authorList>
            <person name="Coelho M.A."/>
            <person name="David-Palma M."/>
            <person name="Shea T."/>
            <person name="Bowers K."/>
            <person name="McGinley-Smith S."/>
            <person name="Mohammad A.W."/>
            <person name="Gnirke A."/>
            <person name="Yurkov A.M."/>
            <person name="Nowrousian M."/>
            <person name="Sun S."/>
            <person name="Cuomo C.A."/>
            <person name="Heitman J."/>
        </authorList>
    </citation>
    <scope>NUCLEOTIDE SEQUENCE [LARGE SCALE GENOMIC DNA]</scope>
    <source>
        <strain evidence="8 9">PYCC6329</strain>
    </source>
</reference>
<dbReference type="FunFam" id="3.40.50.720:FF:000022">
    <property type="entry name" value="Cinnamyl alcohol dehydrogenase"/>
    <property type="match status" value="1"/>
</dbReference>
<gene>
    <name evidence="8" type="ORF">V865_006572</name>
</gene>
<organism evidence="8 9">
    <name type="scientific">Kwoniella europaea PYCC6329</name>
    <dbReference type="NCBI Taxonomy" id="1423913"/>
    <lineage>
        <taxon>Eukaryota</taxon>
        <taxon>Fungi</taxon>
        <taxon>Dikarya</taxon>
        <taxon>Basidiomycota</taxon>
        <taxon>Agaricomycotina</taxon>
        <taxon>Tremellomycetes</taxon>
        <taxon>Tremellales</taxon>
        <taxon>Cryptococcaceae</taxon>
        <taxon>Kwoniella</taxon>
    </lineage>
</organism>
<dbReference type="InterPro" id="IPR013154">
    <property type="entry name" value="ADH-like_N"/>
</dbReference>
<dbReference type="SUPFAM" id="SSF50129">
    <property type="entry name" value="GroES-like"/>
    <property type="match status" value="1"/>
</dbReference>
<comment type="similarity">
    <text evidence="5">Belongs to the zinc-containing alcohol dehydrogenase family.</text>
</comment>
<dbReference type="RefSeq" id="XP_066086427.1">
    <property type="nucleotide sequence ID" value="XM_066230330.1"/>
</dbReference>
<dbReference type="InterPro" id="IPR002328">
    <property type="entry name" value="ADH_Zn_CS"/>
</dbReference>
<evidence type="ECO:0000256" key="4">
    <source>
        <dbReference type="ARBA" id="ARBA00023002"/>
    </source>
</evidence>
<dbReference type="CDD" id="cd05283">
    <property type="entry name" value="CAD1"/>
    <property type="match status" value="1"/>
</dbReference>
<dbReference type="KEGG" id="ker:91105373"/>
<evidence type="ECO:0000256" key="5">
    <source>
        <dbReference type="RuleBase" id="RU361277"/>
    </source>
</evidence>
<evidence type="ECO:0000313" key="9">
    <source>
        <dbReference type="Proteomes" id="UP001358614"/>
    </source>
</evidence>
<dbReference type="SUPFAM" id="SSF51735">
    <property type="entry name" value="NAD(P)-binding Rossmann-fold domains"/>
    <property type="match status" value="1"/>
</dbReference>
<dbReference type="PANTHER" id="PTHR42683">
    <property type="entry name" value="ALDEHYDE REDUCTASE"/>
    <property type="match status" value="1"/>
</dbReference>
<sequence>MDSVQHQDHKSTKDIHDKNNSNGVVDGMIITEDLTKTATTVHDEHADGDSIEKITYKGWVAVDDQALEGKGNLVYKEYALKPWDEDDVEIKVLYCGICGTDVMALAGDEEPLQPDTICGHEIIGQVIKVGNNIENNLTVGDHVGVGWQSDCCRECHECKTENEQACLKSTVAFNSTYHRGKATNAPSKGGFAKYWRGPSNFATPIPSGLDLDIAGPLMCGGVTIYSPLERFKIGLGKKVGIVGVGGLGHMGIQFAKAMGAEVTAISRTESKKEDAIKLGADKYVATGDDLKKAFGEYTRYFDLVICAANPSNFPLADYIPILKVEGIFCFIGLIPNPVEVPIFPLIGSNAMIAGSAIGSPSVMTRMLNFAKEHNIKPWIQKYSMDDINKALISFKKGEPRYRYVLVNTDQGGEL</sequence>
<dbReference type="SMART" id="SM00829">
    <property type="entry name" value="PKS_ER"/>
    <property type="match status" value="1"/>
</dbReference>
<dbReference type="Gene3D" id="3.90.180.10">
    <property type="entry name" value="Medium-chain alcohol dehydrogenases, catalytic domain"/>
    <property type="match status" value="1"/>
</dbReference>
<dbReference type="PROSITE" id="PS00059">
    <property type="entry name" value="ADH_ZINC"/>
    <property type="match status" value="1"/>
</dbReference>
<evidence type="ECO:0000256" key="6">
    <source>
        <dbReference type="SAM" id="MobiDB-lite"/>
    </source>
</evidence>
<dbReference type="InterPro" id="IPR047109">
    <property type="entry name" value="CAD-like"/>
</dbReference>
<dbReference type="Gene3D" id="3.40.50.720">
    <property type="entry name" value="NAD(P)-binding Rossmann-like Domain"/>
    <property type="match status" value="1"/>
</dbReference>
<feature type="domain" description="Enoyl reductase (ER)" evidence="7">
    <location>
        <begin position="69"/>
        <end position="405"/>
    </location>
</feature>
<dbReference type="InterPro" id="IPR011032">
    <property type="entry name" value="GroES-like_sf"/>
</dbReference>
<evidence type="ECO:0000259" key="7">
    <source>
        <dbReference type="SMART" id="SM00829"/>
    </source>
</evidence>
<comment type="cofactor">
    <cofactor evidence="1 5">
        <name>Zn(2+)</name>
        <dbReference type="ChEBI" id="CHEBI:29105"/>
    </cofactor>
</comment>
<dbReference type="Pfam" id="PF00107">
    <property type="entry name" value="ADH_zinc_N"/>
    <property type="match status" value="1"/>
</dbReference>
<evidence type="ECO:0000256" key="2">
    <source>
        <dbReference type="ARBA" id="ARBA00022723"/>
    </source>
</evidence>
<dbReference type="Pfam" id="PF08240">
    <property type="entry name" value="ADH_N"/>
    <property type="match status" value="1"/>
</dbReference>
<dbReference type="InterPro" id="IPR013149">
    <property type="entry name" value="ADH-like_C"/>
</dbReference>
<dbReference type="InterPro" id="IPR020843">
    <property type="entry name" value="ER"/>
</dbReference>
<keyword evidence="4" id="KW-0560">Oxidoreductase</keyword>
<keyword evidence="2 5" id="KW-0479">Metal-binding</keyword>
<feature type="compositionally biased region" description="Basic and acidic residues" evidence="6">
    <location>
        <begin position="1"/>
        <end position="19"/>
    </location>
</feature>
<evidence type="ECO:0000256" key="3">
    <source>
        <dbReference type="ARBA" id="ARBA00022833"/>
    </source>
</evidence>
<dbReference type="GeneID" id="91105373"/>
<feature type="region of interest" description="Disordered" evidence="6">
    <location>
        <begin position="1"/>
        <end position="24"/>
    </location>
</feature>
<dbReference type="InterPro" id="IPR036291">
    <property type="entry name" value="NAD(P)-bd_dom_sf"/>
</dbReference>
<evidence type="ECO:0000313" key="8">
    <source>
        <dbReference type="EMBL" id="WWD08460.1"/>
    </source>
</evidence>
<accession>A0AAX4KSE5</accession>
<evidence type="ECO:0000256" key="1">
    <source>
        <dbReference type="ARBA" id="ARBA00001947"/>
    </source>
</evidence>
<dbReference type="Proteomes" id="UP001358614">
    <property type="component" value="Chromosome 2"/>
</dbReference>
<dbReference type="EMBL" id="CP144090">
    <property type="protein sequence ID" value="WWD08460.1"/>
    <property type="molecule type" value="Genomic_DNA"/>
</dbReference>
<keyword evidence="9" id="KW-1185">Reference proteome</keyword>
<dbReference type="AlphaFoldDB" id="A0AAX4KSE5"/>
<proteinExistence type="inferred from homology"/>